<keyword evidence="1 2" id="KW-0732">Signal</keyword>
<evidence type="ECO:0000256" key="1">
    <source>
        <dbReference type="ARBA" id="ARBA00022729"/>
    </source>
</evidence>
<dbReference type="Pfam" id="PF13505">
    <property type="entry name" value="OMP_b-brl"/>
    <property type="match status" value="1"/>
</dbReference>
<dbReference type="AlphaFoldDB" id="A0A4R3NRW1"/>
<evidence type="ECO:0000313" key="4">
    <source>
        <dbReference type="EMBL" id="TCT38832.1"/>
    </source>
</evidence>
<protein>
    <submittedName>
        <fullName evidence="4">Lipid A oxidase</fullName>
    </submittedName>
</protein>
<sequence>MSLRVATLAAPAAIIVAGMTALPQNASAEMAFSVYGGYQSAPHSEIDINNQDAFTAGWEGKPFTAPPHWGVRGTWWLDQFDMPNLGISLDYSHDKVYADSETLSKSGWSHFEFTDGINLLTLNALYRFPIKETKWTPYVGAGAGINVPHVEVTRASGETFDYQFGGATLQAQAGIAYSFLENWDAFLEYKATYSWVDVDIDSGDSLQTNIFTNAVNVGVSYRF</sequence>
<organism evidence="4 5">
    <name type="scientific">Martelella mediterranea</name>
    <dbReference type="NCBI Taxonomy" id="293089"/>
    <lineage>
        <taxon>Bacteria</taxon>
        <taxon>Pseudomonadati</taxon>
        <taxon>Pseudomonadota</taxon>
        <taxon>Alphaproteobacteria</taxon>
        <taxon>Hyphomicrobiales</taxon>
        <taxon>Aurantimonadaceae</taxon>
        <taxon>Martelella</taxon>
    </lineage>
</organism>
<comment type="caution">
    <text evidence="4">The sequence shown here is derived from an EMBL/GenBank/DDBJ whole genome shotgun (WGS) entry which is preliminary data.</text>
</comment>
<gene>
    <name evidence="4" type="ORF">EDC90_101543</name>
</gene>
<evidence type="ECO:0000256" key="2">
    <source>
        <dbReference type="SAM" id="SignalP"/>
    </source>
</evidence>
<dbReference type="SUPFAM" id="SSF56925">
    <property type="entry name" value="OMPA-like"/>
    <property type="match status" value="1"/>
</dbReference>
<dbReference type="InterPro" id="IPR027385">
    <property type="entry name" value="Beta-barrel_OMP"/>
</dbReference>
<feature type="domain" description="Outer membrane protein beta-barrel" evidence="3">
    <location>
        <begin position="14"/>
        <end position="223"/>
    </location>
</feature>
<keyword evidence="5" id="KW-1185">Reference proteome</keyword>
<dbReference type="RefSeq" id="WP_132311514.1">
    <property type="nucleotide sequence ID" value="NZ_SMAR01000015.1"/>
</dbReference>
<dbReference type="InterPro" id="IPR011250">
    <property type="entry name" value="OMP/PagP_B-barrel"/>
</dbReference>
<dbReference type="OrthoDB" id="9810784at2"/>
<feature type="signal peptide" evidence="2">
    <location>
        <begin position="1"/>
        <end position="28"/>
    </location>
</feature>
<evidence type="ECO:0000259" key="3">
    <source>
        <dbReference type="Pfam" id="PF13505"/>
    </source>
</evidence>
<dbReference type="Gene3D" id="2.40.160.20">
    <property type="match status" value="1"/>
</dbReference>
<dbReference type="EMBL" id="SMAR01000015">
    <property type="protein sequence ID" value="TCT38832.1"/>
    <property type="molecule type" value="Genomic_DNA"/>
</dbReference>
<name>A0A4R3NRW1_9HYPH</name>
<dbReference type="Proteomes" id="UP000295097">
    <property type="component" value="Unassembled WGS sequence"/>
</dbReference>
<evidence type="ECO:0000313" key="5">
    <source>
        <dbReference type="Proteomes" id="UP000295097"/>
    </source>
</evidence>
<accession>A0A4R3NRW1</accession>
<reference evidence="4 5" key="1">
    <citation type="submission" date="2019-03" db="EMBL/GenBank/DDBJ databases">
        <title>Freshwater and sediment microbial communities from various areas in North America, analyzing microbe dynamics in response to fracking.</title>
        <authorList>
            <person name="Lamendella R."/>
        </authorList>
    </citation>
    <scope>NUCLEOTIDE SEQUENCE [LARGE SCALE GENOMIC DNA]</scope>
    <source>
        <strain evidence="4 5">175.2</strain>
    </source>
</reference>
<feature type="chain" id="PRO_5020986142" evidence="2">
    <location>
        <begin position="29"/>
        <end position="223"/>
    </location>
</feature>
<proteinExistence type="predicted"/>